<gene>
    <name evidence="9" type="ORF">BCR44DRAFT_1438952</name>
</gene>
<dbReference type="Proteomes" id="UP000193411">
    <property type="component" value="Unassembled WGS sequence"/>
</dbReference>
<sequence length="196" mass="21664">MSAPTSGGEARVDLSGAMGAMQQNSAAAAQANQADGNRVTTMFQRSSHPICLFFHLLFRTLALLMYLFGYAITENFVMVFVVCVLLLAFDFWTVKNVSGRLLVGLRWWNEVNEDGTTKWVFESRENNQPNPADSGVFWTTLYAYTVVWAVFAVLQLLHPSWLCITLQSVLGSSMGQSVMGSLISRGTSNMFAGGRR</sequence>
<keyword evidence="5 8" id="KW-0812">Transmembrane</keyword>
<comment type="caution">
    <text evidence="9">The sequence shown here is derived from an EMBL/GenBank/DDBJ whole genome shotgun (WGS) entry which is preliminary data.</text>
</comment>
<feature type="transmembrane region" description="Helical" evidence="8">
    <location>
        <begin position="136"/>
        <end position="157"/>
    </location>
</feature>
<dbReference type="InterPro" id="IPR008564">
    <property type="entry name" value="TVP23-like"/>
</dbReference>
<dbReference type="PANTHER" id="PTHR13019:SF7">
    <property type="entry name" value="GOLGI APPARATUS MEMBRANE PROTEIN TVP23"/>
    <property type="match status" value="1"/>
</dbReference>
<keyword evidence="6 8" id="KW-1133">Transmembrane helix</keyword>
<evidence type="ECO:0000256" key="8">
    <source>
        <dbReference type="RuleBase" id="RU361206"/>
    </source>
</evidence>
<evidence type="ECO:0000256" key="6">
    <source>
        <dbReference type="ARBA" id="ARBA00022989"/>
    </source>
</evidence>
<feature type="transmembrane region" description="Helical" evidence="8">
    <location>
        <begin position="47"/>
        <end position="68"/>
    </location>
</feature>
<dbReference type="EMBL" id="MCFL01000039">
    <property type="protein sequence ID" value="ORZ33020.1"/>
    <property type="molecule type" value="Genomic_DNA"/>
</dbReference>
<evidence type="ECO:0000313" key="9">
    <source>
        <dbReference type="EMBL" id="ORZ33020.1"/>
    </source>
</evidence>
<reference evidence="9 10" key="1">
    <citation type="submission" date="2016-07" db="EMBL/GenBank/DDBJ databases">
        <title>Pervasive Adenine N6-methylation of Active Genes in Fungi.</title>
        <authorList>
            <consortium name="DOE Joint Genome Institute"/>
            <person name="Mondo S.J."/>
            <person name="Dannebaum R.O."/>
            <person name="Kuo R.C."/>
            <person name="Labutti K."/>
            <person name="Haridas S."/>
            <person name="Kuo A."/>
            <person name="Salamov A."/>
            <person name="Ahrendt S.R."/>
            <person name="Lipzen A."/>
            <person name="Sullivan W."/>
            <person name="Andreopoulos W.B."/>
            <person name="Clum A."/>
            <person name="Lindquist E."/>
            <person name="Daum C."/>
            <person name="Ramamoorthy G.K."/>
            <person name="Gryganskyi A."/>
            <person name="Culley D."/>
            <person name="Magnuson J.K."/>
            <person name="James T.Y."/>
            <person name="O'Malley M.A."/>
            <person name="Stajich J.E."/>
            <person name="Spatafora J.W."/>
            <person name="Visel A."/>
            <person name="Grigoriev I.V."/>
        </authorList>
    </citation>
    <scope>NUCLEOTIDE SEQUENCE [LARGE SCALE GENOMIC DNA]</scope>
    <source>
        <strain evidence="9 10">PL171</strain>
    </source>
</reference>
<evidence type="ECO:0000256" key="4">
    <source>
        <dbReference type="ARBA" id="ARBA00013603"/>
    </source>
</evidence>
<evidence type="ECO:0000256" key="3">
    <source>
        <dbReference type="ARBA" id="ARBA00005467"/>
    </source>
</evidence>
<keyword evidence="8" id="KW-0333">Golgi apparatus</keyword>
<comment type="subcellular location">
    <subcellularLocation>
        <location evidence="8">Golgi apparatus membrane</location>
        <topology evidence="8">Multi-pass membrane protein</topology>
    </subcellularLocation>
    <subcellularLocation>
        <location evidence="2">Membrane</location>
        <topology evidence="2">Multi-pass membrane protein</topology>
    </subcellularLocation>
</comment>
<proteinExistence type="inferred from homology"/>
<comment type="similarity">
    <text evidence="3 8">Belongs to the TVP23 family.</text>
</comment>
<evidence type="ECO:0000256" key="7">
    <source>
        <dbReference type="ARBA" id="ARBA00023136"/>
    </source>
</evidence>
<dbReference type="GO" id="GO:0016192">
    <property type="term" value="P:vesicle-mediated transport"/>
    <property type="evidence" value="ECO:0007669"/>
    <property type="project" value="TreeGrafter"/>
</dbReference>
<dbReference type="GO" id="GO:0009306">
    <property type="term" value="P:protein secretion"/>
    <property type="evidence" value="ECO:0007669"/>
    <property type="project" value="TreeGrafter"/>
</dbReference>
<evidence type="ECO:0000256" key="1">
    <source>
        <dbReference type="ARBA" id="ARBA00003246"/>
    </source>
</evidence>
<dbReference type="OrthoDB" id="2151161at2759"/>
<keyword evidence="10" id="KW-1185">Reference proteome</keyword>
<evidence type="ECO:0000256" key="5">
    <source>
        <dbReference type="ARBA" id="ARBA00022692"/>
    </source>
</evidence>
<keyword evidence="7 8" id="KW-0472">Membrane</keyword>
<name>A0A1Y2HEL3_9FUNG</name>
<dbReference type="GO" id="GO:0000139">
    <property type="term" value="C:Golgi membrane"/>
    <property type="evidence" value="ECO:0007669"/>
    <property type="project" value="UniProtKB-SubCell"/>
</dbReference>
<dbReference type="STRING" id="765915.A0A1Y2HEL3"/>
<dbReference type="PANTHER" id="PTHR13019">
    <property type="entry name" value="GOLGI APPARATUS MEMBRANE PROTEIN TVP23"/>
    <property type="match status" value="1"/>
</dbReference>
<organism evidence="9 10">
    <name type="scientific">Catenaria anguillulae PL171</name>
    <dbReference type="NCBI Taxonomy" id="765915"/>
    <lineage>
        <taxon>Eukaryota</taxon>
        <taxon>Fungi</taxon>
        <taxon>Fungi incertae sedis</taxon>
        <taxon>Blastocladiomycota</taxon>
        <taxon>Blastocladiomycetes</taxon>
        <taxon>Blastocladiales</taxon>
        <taxon>Catenariaceae</taxon>
        <taxon>Catenaria</taxon>
    </lineage>
</organism>
<feature type="transmembrane region" description="Helical" evidence="8">
    <location>
        <begin position="75"/>
        <end position="94"/>
    </location>
</feature>
<dbReference type="AlphaFoldDB" id="A0A1Y2HEL3"/>
<comment type="function">
    <text evidence="1 8">Golgi membrane protein involved in vesicular trafficking.</text>
</comment>
<accession>A0A1Y2HEL3</accession>
<evidence type="ECO:0000313" key="10">
    <source>
        <dbReference type="Proteomes" id="UP000193411"/>
    </source>
</evidence>
<dbReference type="Pfam" id="PF05832">
    <property type="entry name" value="DUF846"/>
    <property type="match status" value="1"/>
</dbReference>
<protein>
    <recommendedName>
        <fullName evidence="4 8">Golgi apparatus membrane protein TVP23</fullName>
    </recommendedName>
</protein>
<evidence type="ECO:0000256" key="2">
    <source>
        <dbReference type="ARBA" id="ARBA00004141"/>
    </source>
</evidence>